<protein>
    <recommendedName>
        <fullName evidence="4 12">Ribosomal RNA small subunit methyltransferase E</fullName>
        <ecNumber evidence="3 12">2.1.1.193</ecNumber>
    </recommendedName>
</protein>
<dbReference type="CDD" id="cd18084">
    <property type="entry name" value="RsmE-like"/>
    <property type="match status" value="1"/>
</dbReference>
<keyword evidence="6 12" id="KW-0698">rRNA processing</keyword>
<dbReference type="RefSeq" id="WP_078807871.1">
    <property type="nucleotide sequence ID" value="NZ_FUXI01000023.1"/>
</dbReference>
<dbReference type="AlphaFoldDB" id="A0A1T4PWX2"/>
<gene>
    <name evidence="15" type="ORF">SAMN02745116_01950</name>
</gene>
<dbReference type="Gene3D" id="3.40.1280.10">
    <property type="match status" value="1"/>
</dbReference>
<dbReference type="EC" id="2.1.1.193" evidence="3 12"/>
<evidence type="ECO:0000256" key="7">
    <source>
        <dbReference type="ARBA" id="ARBA00022603"/>
    </source>
</evidence>
<evidence type="ECO:0000313" key="15">
    <source>
        <dbReference type="EMBL" id="SJZ95721.1"/>
    </source>
</evidence>
<dbReference type="STRING" id="263852.SAMN02745116_01950"/>
<dbReference type="EMBL" id="FUXI01000023">
    <property type="protein sequence ID" value="SJZ95721.1"/>
    <property type="molecule type" value="Genomic_DNA"/>
</dbReference>
<keyword evidence="9 12" id="KW-0949">S-adenosyl-L-methionine</keyword>
<dbReference type="OrthoDB" id="9815641at2"/>
<dbReference type="InterPro" id="IPR029026">
    <property type="entry name" value="tRNA_m1G_MTases_N"/>
</dbReference>
<dbReference type="InterPro" id="IPR046886">
    <property type="entry name" value="RsmE_MTase_dom"/>
</dbReference>
<evidence type="ECO:0000256" key="12">
    <source>
        <dbReference type="PIRNR" id="PIRNR015601"/>
    </source>
</evidence>
<evidence type="ECO:0000256" key="8">
    <source>
        <dbReference type="ARBA" id="ARBA00022679"/>
    </source>
</evidence>
<dbReference type="Proteomes" id="UP000190328">
    <property type="component" value="Unassembled WGS sequence"/>
</dbReference>
<accession>A0A1T4PWX2</accession>
<evidence type="ECO:0000259" key="13">
    <source>
        <dbReference type="Pfam" id="PF04452"/>
    </source>
</evidence>
<comment type="subcellular location">
    <subcellularLocation>
        <location evidence="1 12">Cytoplasm</location>
    </subcellularLocation>
</comment>
<evidence type="ECO:0000259" key="14">
    <source>
        <dbReference type="Pfam" id="PF20260"/>
    </source>
</evidence>
<dbReference type="SUPFAM" id="SSF75217">
    <property type="entry name" value="alpha/beta knot"/>
    <property type="match status" value="1"/>
</dbReference>
<dbReference type="NCBIfam" id="NF008691">
    <property type="entry name" value="PRK11713.1-4"/>
    <property type="match status" value="1"/>
</dbReference>
<dbReference type="NCBIfam" id="TIGR00046">
    <property type="entry name" value="RsmE family RNA methyltransferase"/>
    <property type="match status" value="1"/>
</dbReference>
<feature type="domain" description="Ribosomal RNA small subunit methyltransferase E methyltransferase" evidence="13">
    <location>
        <begin position="73"/>
        <end position="242"/>
    </location>
</feature>
<evidence type="ECO:0000256" key="6">
    <source>
        <dbReference type="ARBA" id="ARBA00022552"/>
    </source>
</evidence>
<dbReference type="InterPro" id="IPR015947">
    <property type="entry name" value="PUA-like_sf"/>
</dbReference>
<dbReference type="InterPro" id="IPR006700">
    <property type="entry name" value="RsmE"/>
</dbReference>
<comment type="catalytic activity">
    <reaction evidence="11 12">
        <text>uridine(1498) in 16S rRNA + S-adenosyl-L-methionine = N(3)-methyluridine(1498) in 16S rRNA + S-adenosyl-L-homocysteine + H(+)</text>
        <dbReference type="Rhea" id="RHEA:42920"/>
        <dbReference type="Rhea" id="RHEA-COMP:10283"/>
        <dbReference type="Rhea" id="RHEA-COMP:10284"/>
        <dbReference type="ChEBI" id="CHEBI:15378"/>
        <dbReference type="ChEBI" id="CHEBI:57856"/>
        <dbReference type="ChEBI" id="CHEBI:59789"/>
        <dbReference type="ChEBI" id="CHEBI:65315"/>
        <dbReference type="ChEBI" id="CHEBI:74502"/>
        <dbReference type="EC" id="2.1.1.193"/>
    </reaction>
</comment>
<comment type="function">
    <text evidence="10 12">Specifically methylates the N3 position of the uracil ring of uridine 1498 (m3U1498) in 16S rRNA. Acts on the fully assembled 30S ribosomal subunit.</text>
</comment>
<proteinExistence type="inferred from homology"/>
<evidence type="ECO:0000256" key="2">
    <source>
        <dbReference type="ARBA" id="ARBA00005528"/>
    </source>
</evidence>
<keyword evidence="16" id="KW-1185">Reference proteome</keyword>
<evidence type="ECO:0000256" key="1">
    <source>
        <dbReference type="ARBA" id="ARBA00004496"/>
    </source>
</evidence>
<evidence type="ECO:0000256" key="11">
    <source>
        <dbReference type="ARBA" id="ARBA00047944"/>
    </source>
</evidence>
<dbReference type="GO" id="GO:0070475">
    <property type="term" value="P:rRNA base methylation"/>
    <property type="evidence" value="ECO:0007669"/>
    <property type="project" value="TreeGrafter"/>
</dbReference>
<evidence type="ECO:0000256" key="9">
    <source>
        <dbReference type="ARBA" id="ARBA00022691"/>
    </source>
</evidence>
<organism evidence="15 16">
    <name type="scientific">Pilibacter termitis</name>
    <dbReference type="NCBI Taxonomy" id="263852"/>
    <lineage>
        <taxon>Bacteria</taxon>
        <taxon>Bacillati</taxon>
        <taxon>Bacillota</taxon>
        <taxon>Bacilli</taxon>
        <taxon>Lactobacillales</taxon>
        <taxon>Enterococcaceae</taxon>
        <taxon>Pilibacter</taxon>
    </lineage>
</organism>
<dbReference type="InterPro" id="IPR046887">
    <property type="entry name" value="RsmE_PUA-like"/>
</dbReference>
<dbReference type="PANTHER" id="PTHR30027:SF3">
    <property type="entry name" value="16S RRNA (URACIL(1498)-N(3))-METHYLTRANSFERASE"/>
    <property type="match status" value="1"/>
</dbReference>
<dbReference type="PIRSF" id="PIRSF015601">
    <property type="entry name" value="MTase_slr0722"/>
    <property type="match status" value="1"/>
</dbReference>
<comment type="similarity">
    <text evidence="2 12">Belongs to the RNA methyltransferase RsmE family.</text>
</comment>
<evidence type="ECO:0000256" key="10">
    <source>
        <dbReference type="ARBA" id="ARBA00025699"/>
    </source>
</evidence>
<dbReference type="Pfam" id="PF04452">
    <property type="entry name" value="Methyltrans_RNA"/>
    <property type="match status" value="1"/>
</dbReference>
<feature type="domain" description="Ribosomal RNA small subunit methyltransferase E PUA-like" evidence="14">
    <location>
        <begin position="18"/>
        <end position="49"/>
    </location>
</feature>
<dbReference type="GO" id="GO:0070042">
    <property type="term" value="F:rRNA (uridine-N3-)-methyltransferase activity"/>
    <property type="evidence" value="ECO:0007669"/>
    <property type="project" value="TreeGrafter"/>
</dbReference>
<dbReference type="GO" id="GO:0005737">
    <property type="term" value="C:cytoplasm"/>
    <property type="evidence" value="ECO:0007669"/>
    <property type="project" value="UniProtKB-SubCell"/>
</dbReference>
<evidence type="ECO:0000256" key="4">
    <source>
        <dbReference type="ARBA" id="ARBA00013673"/>
    </source>
</evidence>
<evidence type="ECO:0000256" key="5">
    <source>
        <dbReference type="ARBA" id="ARBA00022490"/>
    </source>
</evidence>
<dbReference type="InterPro" id="IPR029028">
    <property type="entry name" value="Alpha/beta_knot_MTases"/>
</dbReference>
<reference evidence="15 16" key="1">
    <citation type="submission" date="2017-02" db="EMBL/GenBank/DDBJ databases">
        <authorList>
            <person name="Peterson S.W."/>
        </authorList>
    </citation>
    <scope>NUCLEOTIDE SEQUENCE [LARGE SCALE GENOMIC DNA]</scope>
    <source>
        <strain evidence="15 16">ATCC BAA-1030</strain>
    </source>
</reference>
<keyword evidence="7 12" id="KW-0489">Methyltransferase</keyword>
<dbReference type="PANTHER" id="PTHR30027">
    <property type="entry name" value="RIBOSOMAL RNA SMALL SUBUNIT METHYLTRANSFERASE E"/>
    <property type="match status" value="1"/>
</dbReference>
<evidence type="ECO:0000313" key="16">
    <source>
        <dbReference type="Proteomes" id="UP000190328"/>
    </source>
</evidence>
<keyword evidence="5 12" id="KW-0963">Cytoplasm</keyword>
<keyword evidence="8 12" id="KW-0808">Transferase</keyword>
<evidence type="ECO:0000256" key="3">
    <source>
        <dbReference type="ARBA" id="ARBA00012328"/>
    </source>
</evidence>
<dbReference type="Pfam" id="PF20260">
    <property type="entry name" value="PUA_4"/>
    <property type="match status" value="1"/>
</dbReference>
<dbReference type="SUPFAM" id="SSF88697">
    <property type="entry name" value="PUA domain-like"/>
    <property type="match status" value="1"/>
</dbReference>
<name>A0A1T4PWX2_9ENTE</name>
<sequence>MQRYFLETPTPESNTLLLQDENLHHMLRVMRMKEKQEVYLVFSDEKVWQVSAKEVKNDGILFEKVCEITKNVEMPVQVSIASGFPKGDKAEWITQKAVELGVHTIFFFPSTNSVVKWDDKKREKKQIRLQKIAQEAAEQSHRTHLPKVELLANIQELYSRFVDYQEILIAYEESAKNGEDAQLLQTIGKMEKGEELLAIFGAEGGLSVEEVEKMTALGGKCAGLGPRILRTETAPMYLLGAVSVLTELKNGGCSENNEEFLKGVSMDAKKITHKSGYDG</sequence>